<dbReference type="SUPFAM" id="SSF56059">
    <property type="entry name" value="Glutathione synthetase ATP-binding domain-like"/>
    <property type="match status" value="1"/>
</dbReference>
<evidence type="ECO:0000313" key="3">
    <source>
        <dbReference type="Proteomes" id="UP000317332"/>
    </source>
</evidence>
<dbReference type="EMBL" id="VHIQ01000003">
    <property type="protein sequence ID" value="TPV34060.1"/>
    <property type="molecule type" value="Genomic_DNA"/>
</dbReference>
<dbReference type="Pfam" id="PF14397">
    <property type="entry name" value="ATPgrasp_ST"/>
    <property type="match status" value="1"/>
</dbReference>
<dbReference type="Proteomes" id="UP000317332">
    <property type="component" value="Unassembled WGS sequence"/>
</dbReference>
<organism evidence="2 3">
    <name type="scientific">Paucihalobacter ruber</name>
    <dbReference type="NCBI Taxonomy" id="2567861"/>
    <lineage>
        <taxon>Bacteria</taxon>
        <taxon>Pseudomonadati</taxon>
        <taxon>Bacteroidota</taxon>
        <taxon>Flavobacteriia</taxon>
        <taxon>Flavobacteriales</taxon>
        <taxon>Flavobacteriaceae</taxon>
        <taxon>Paucihalobacter</taxon>
    </lineage>
</organism>
<dbReference type="OrthoDB" id="6315394at2"/>
<keyword evidence="3" id="KW-1185">Reference proteome</keyword>
<reference evidence="2 3" key="1">
    <citation type="submission" date="2019-06" db="EMBL/GenBank/DDBJ databases">
        <title>Flavobacteriaceae Paucihalobacterium erythroidium CWB-1, complete genome.</title>
        <authorList>
            <person name="Wu S."/>
        </authorList>
    </citation>
    <scope>NUCLEOTIDE SEQUENCE [LARGE SCALE GENOMIC DNA]</scope>
    <source>
        <strain evidence="2 3">CWB-1</strain>
    </source>
</reference>
<accession>A0A506PPG0</accession>
<proteinExistence type="predicted"/>
<comment type="caution">
    <text evidence="2">The sequence shown here is derived from an EMBL/GenBank/DDBJ whole genome shotgun (WGS) entry which is preliminary data.</text>
</comment>
<dbReference type="AlphaFoldDB" id="A0A506PPG0"/>
<gene>
    <name evidence="2" type="ORF">FJ651_07830</name>
</gene>
<evidence type="ECO:0000313" key="2">
    <source>
        <dbReference type="EMBL" id="TPV34060.1"/>
    </source>
</evidence>
<feature type="domain" description="Alpha-L-glutamate ligase-related protein ATP-grasp" evidence="1">
    <location>
        <begin position="72"/>
        <end position="330"/>
    </location>
</feature>
<sequence length="347" mass="39574">MISRILPLKNFFKDPNKKNGITMLKEIFMYGWVKKEWPTDYFRKFLYRNEITDITSYLSLNEYFSIIKSKKILVRDMASILENKLSFSLFANYHHLPVPKTISYNINKNVYYNSQVHHINTNTELISFFSKVFNETHEISLFIKPISGIGGKGCILLNKEELEQQILKHGDELLLNNFIHQEKIKQHDGISNIYSNSINTVRINTYLDKHGKCHIISALMRFGSGNMVTDNESSGGFYIGIDLESETLKGKGMQSMEKGGMVHDQHPDSKIVLDGFKVPFIKESLQLVKQAALMIPTRIIGWDVAITPKGPIIIEGNSNTSLHMADVAFGGLCKLPIVQEILKEIKD</sequence>
<dbReference type="InterPro" id="IPR039523">
    <property type="entry name" value="RimK-rel_E_lig_ATP-grasp"/>
</dbReference>
<name>A0A506PPG0_9FLAO</name>
<protein>
    <recommendedName>
        <fullName evidence="1">Alpha-L-glutamate ligase-related protein ATP-grasp domain-containing protein</fullName>
    </recommendedName>
</protein>
<evidence type="ECO:0000259" key="1">
    <source>
        <dbReference type="Pfam" id="PF14397"/>
    </source>
</evidence>
<dbReference type="RefSeq" id="WP_140989957.1">
    <property type="nucleotide sequence ID" value="NZ_VHIQ01000003.1"/>
</dbReference>